<keyword evidence="4 9" id="KW-0810">Translation regulation</keyword>
<dbReference type="InterPro" id="IPR023674">
    <property type="entry name" value="Ribosomal_uL1-like"/>
</dbReference>
<proteinExistence type="inferred from homology"/>
<evidence type="ECO:0000256" key="1">
    <source>
        <dbReference type="ARBA" id="ARBA00010531"/>
    </source>
</evidence>
<evidence type="ECO:0000313" key="11">
    <source>
        <dbReference type="EMBL" id="OGL80105.1"/>
    </source>
</evidence>
<dbReference type="PROSITE" id="PS01199">
    <property type="entry name" value="RIBOSOMAL_L1"/>
    <property type="match status" value="1"/>
</dbReference>
<dbReference type="InterPro" id="IPR028364">
    <property type="entry name" value="Ribosomal_uL1/biogenesis"/>
</dbReference>
<evidence type="ECO:0000256" key="9">
    <source>
        <dbReference type="HAMAP-Rule" id="MF_01318"/>
    </source>
</evidence>
<dbReference type="GO" id="GO:0015934">
    <property type="term" value="C:large ribosomal subunit"/>
    <property type="evidence" value="ECO:0007669"/>
    <property type="project" value="InterPro"/>
</dbReference>
<dbReference type="InterPro" id="IPR016095">
    <property type="entry name" value="Ribosomal_uL1_3-a/b-sand"/>
</dbReference>
<keyword evidence="6 9" id="KW-0689">Ribosomal protein</keyword>
<evidence type="ECO:0000256" key="5">
    <source>
        <dbReference type="ARBA" id="ARBA00022884"/>
    </source>
</evidence>
<dbReference type="AlphaFoldDB" id="A0A1F7UPD8"/>
<comment type="caution">
    <text evidence="11">The sequence shown here is derived from an EMBL/GenBank/DDBJ whole genome shotgun (WGS) entry which is preliminary data.</text>
</comment>
<keyword evidence="9" id="KW-0820">tRNA-binding</keyword>
<evidence type="ECO:0000256" key="6">
    <source>
        <dbReference type="ARBA" id="ARBA00022980"/>
    </source>
</evidence>
<comment type="function">
    <text evidence="9">Binds directly to 23S rRNA. The L1 stalk is quite mobile in the ribosome, and is involved in E site tRNA release.</text>
</comment>
<evidence type="ECO:0000256" key="8">
    <source>
        <dbReference type="ARBA" id="ARBA00035241"/>
    </source>
</evidence>
<evidence type="ECO:0000256" key="4">
    <source>
        <dbReference type="ARBA" id="ARBA00022845"/>
    </source>
</evidence>
<dbReference type="PANTHER" id="PTHR36427:SF3">
    <property type="entry name" value="LARGE RIBOSOMAL SUBUNIT PROTEIN UL1M"/>
    <property type="match status" value="1"/>
</dbReference>
<dbReference type="InterPro" id="IPR002143">
    <property type="entry name" value="Ribosomal_uL1"/>
</dbReference>
<sequence length="225" mass="23962">MPGKKYQEAVKLVDAKKLYSPSEALELAKKTSTVKFDASIEVHCHLGIDPAKSDQAVRATLTFPHGTGKSKRIAAFVDAANEKAAEEAGADIVGGDRLIDEIASSGKIDFDVAIATPPIMAKLAKVAKVLGPKGLMPNPKSETVTTDVKKTIAELKRGKVTFKNDDTGNVHQVLGKVSFDTQKLLENFQTLLEALRKAKPSSSKGIYLQSCTISASMGPAIKVSI</sequence>
<accession>A0A1F7UPD8</accession>
<dbReference type="GO" id="GO:0003735">
    <property type="term" value="F:structural constituent of ribosome"/>
    <property type="evidence" value="ECO:0007669"/>
    <property type="project" value="InterPro"/>
</dbReference>
<reference evidence="11 12" key="1">
    <citation type="journal article" date="2016" name="Nat. Commun.">
        <title>Thousands of microbial genomes shed light on interconnected biogeochemical processes in an aquifer system.</title>
        <authorList>
            <person name="Anantharaman K."/>
            <person name="Brown C.T."/>
            <person name="Hug L.A."/>
            <person name="Sharon I."/>
            <person name="Castelle C.J."/>
            <person name="Probst A.J."/>
            <person name="Thomas B.C."/>
            <person name="Singh A."/>
            <person name="Wilkins M.J."/>
            <person name="Karaoz U."/>
            <person name="Brodie E.L."/>
            <person name="Williams K.H."/>
            <person name="Hubbard S.S."/>
            <person name="Banfield J.F."/>
        </authorList>
    </citation>
    <scope>NUCLEOTIDE SEQUENCE [LARGE SCALE GENOMIC DNA]</scope>
</reference>
<protein>
    <recommendedName>
        <fullName evidence="8 9">Large ribosomal subunit protein uL1</fullName>
    </recommendedName>
</protein>
<dbReference type="CDD" id="cd00403">
    <property type="entry name" value="Ribosomal_L1"/>
    <property type="match status" value="1"/>
</dbReference>
<dbReference type="Gene3D" id="3.40.50.790">
    <property type="match status" value="1"/>
</dbReference>
<evidence type="ECO:0000313" key="12">
    <source>
        <dbReference type="Proteomes" id="UP000176897"/>
    </source>
</evidence>
<dbReference type="InterPro" id="IPR005878">
    <property type="entry name" value="Ribosom_uL1_bac-type"/>
</dbReference>
<dbReference type="FunFam" id="3.40.50.790:FF:000001">
    <property type="entry name" value="50S ribosomal protein L1"/>
    <property type="match status" value="1"/>
</dbReference>
<dbReference type="GO" id="GO:0006412">
    <property type="term" value="P:translation"/>
    <property type="evidence" value="ECO:0007669"/>
    <property type="project" value="UniProtKB-UniRule"/>
</dbReference>
<keyword evidence="2 9" id="KW-0678">Repressor</keyword>
<dbReference type="PANTHER" id="PTHR36427">
    <property type="entry name" value="54S RIBOSOMAL PROTEIN L1, MITOCHONDRIAL"/>
    <property type="match status" value="1"/>
</dbReference>
<organism evidence="11 12">
    <name type="scientific">Candidatus Uhrbacteria bacterium RIFCSPLOWO2_01_FULL_47_24</name>
    <dbReference type="NCBI Taxonomy" id="1802401"/>
    <lineage>
        <taxon>Bacteria</taxon>
        <taxon>Candidatus Uhriibacteriota</taxon>
    </lineage>
</organism>
<evidence type="ECO:0000256" key="3">
    <source>
        <dbReference type="ARBA" id="ARBA00022730"/>
    </source>
</evidence>
<keyword evidence="5 9" id="KW-0694">RNA-binding</keyword>
<dbReference type="SUPFAM" id="SSF56808">
    <property type="entry name" value="Ribosomal protein L1"/>
    <property type="match status" value="1"/>
</dbReference>
<comment type="function">
    <text evidence="9">Protein L1 is also a translational repressor protein, it controls the translation of the L11 operon by binding to its mRNA.</text>
</comment>
<keyword evidence="3 9" id="KW-0699">rRNA-binding</keyword>
<dbReference type="Proteomes" id="UP000176897">
    <property type="component" value="Unassembled WGS sequence"/>
</dbReference>
<comment type="similarity">
    <text evidence="1 9 10">Belongs to the universal ribosomal protein uL1 family.</text>
</comment>
<keyword evidence="7 9" id="KW-0687">Ribonucleoprotein</keyword>
<dbReference type="STRING" id="1802401.A3B21_01885"/>
<dbReference type="InterPro" id="IPR023673">
    <property type="entry name" value="Ribosomal_uL1_CS"/>
</dbReference>
<dbReference type="HAMAP" id="MF_01318_B">
    <property type="entry name" value="Ribosomal_uL1_B"/>
    <property type="match status" value="1"/>
</dbReference>
<dbReference type="GO" id="GO:0000049">
    <property type="term" value="F:tRNA binding"/>
    <property type="evidence" value="ECO:0007669"/>
    <property type="project" value="UniProtKB-KW"/>
</dbReference>
<gene>
    <name evidence="9" type="primary">rplA</name>
    <name evidence="11" type="ORF">A3B21_01885</name>
</gene>
<dbReference type="Gene3D" id="3.30.190.20">
    <property type="match status" value="1"/>
</dbReference>
<dbReference type="PIRSF" id="PIRSF002155">
    <property type="entry name" value="Ribosomal_L1"/>
    <property type="match status" value="1"/>
</dbReference>
<evidence type="ECO:0000256" key="10">
    <source>
        <dbReference type="RuleBase" id="RU000659"/>
    </source>
</evidence>
<dbReference type="GO" id="GO:0006417">
    <property type="term" value="P:regulation of translation"/>
    <property type="evidence" value="ECO:0007669"/>
    <property type="project" value="UniProtKB-KW"/>
</dbReference>
<dbReference type="NCBIfam" id="TIGR01169">
    <property type="entry name" value="rplA_bact"/>
    <property type="match status" value="1"/>
</dbReference>
<dbReference type="GO" id="GO:0019843">
    <property type="term" value="F:rRNA binding"/>
    <property type="evidence" value="ECO:0007669"/>
    <property type="project" value="UniProtKB-UniRule"/>
</dbReference>
<evidence type="ECO:0000256" key="7">
    <source>
        <dbReference type="ARBA" id="ARBA00023274"/>
    </source>
</evidence>
<comment type="subunit">
    <text evidence="9">Part of the 50S ribosomal subunit.</text>
</comment>
<name>A0A1F7UPD8_9BACT</name>
<dbReference type="EMBL" id="MGEJ01000014">
    <property type="protein sequence ID" value="OGL80105.1"/>
    <property type="molecule type" value="Genomic_DNA"/>
</dbReference>
<evidence type="ECO:0000256" key="2">
    <source>
        <dbReference type="ARBA" id="ARBA00022491"/>
    </source>
</evidence>
<dbReference type="Pfam" id="PF00687">
    <property type="entry name" value="Ribosomal_L1"/>
    <property type="match status" value="1"/>
</dbReference>